<evidence type="ECO:0000313" key="14">
    <source>
        <dbReference type="Proteomes" id="UP000002218"/>
    </source>
</evidence>
<evidence type="ECO:0000256" key="2">
    <source>
        <dbReference type="ARBA" id="ARBA00004141"/>
    </source>
</evidence>
<keyword evidence="14" id="KW-1185">Reference proteome</keyword>
<evidence type="ECO:0000256" key="8">
    <source>
        <dbReference type="ARBA" id="ARBA00022989"/>
    </source>
</evidence>
<dbReference type="STRING" id="479431.Namu_2184"/>
<feature type="domain" description="PDZ" evidence="12">
    <location>
        <begin position="144"/>
        <end position="237"/>
    </location>
</feature>
<dbReference type="KEGG" id="nml:Namu_2184"/>
<proteinExistence type="inferred from homology"/>
<sequence length="440" mass="46542">MWTVIGIVAFLLALLFSIAWHEAGHLTFAKLFNVRTTQYMVGFGKTIWSKQVGETEYGFKAIPLGGYIRMIGMVPPGPDGKQKITTTAMGAAGLVRNIVEETRAGDRSQVTPQDDGRQFYQLHPFKRIIIMAAGPVMNLILAVGIFSVLLVGIGVPTASTTVATVSQCVIPAAASGEVQRTDCTADDPQTPAALAGLLPGDTIVGFNGTTVTGWAQLTALIQAAANQTVQIEYVRNGQQYTQSVAIVENQRPVVDDNGQQTGVKTAGFLGISTTSPYQPQSIGAAIGRTGDFIGAAAKAVVAIPARIPALWSAIFDGQPRDLNSPVGIVGAGRIGGEILESDSTTTQDKLVLFLNLVAGFNMSLFLLNMLPLLPLDGGHIFGAVIEWVRKGWAKVRGKKDPGPFDVAKLMPVAYVVALLFIGLTALTLVADVVNPVKLFG</sequence>
<dbReference type="GO" id="GO:0006508">
    <property type="term" value="P:proteolysis"/>
    <property type="evidence" value="ECO:0007669"/>
    <property type="project" value="UniProtKB-KW"/>
</dbReference>
<evidence type="ECO:0000256" key="9">
    <source>
        <dbReference type="ARBA" id="ARBA00023049"/>
    </source>
</evidence>
<dbReference type="Gene3D" id="2.30.42.10">
    <property type="match status" value="1"/>
</dbReference>
<evidence type="ECO:0000256" key="6">
    <source>
        <dbReference type="ARBA" id="ARBA00022801"/>
    </source>
</evidence>
<dbReference type="GO" id="GO:0016020">
    <property type="term" value="C:membrane"/>
    <property type="evidence" value="ECO:0007669"/>
    <property type="project" value="UniProtKB-SubCell"/>
</dbReference>
<dbReference type="RefSeq" id="WP_015747453.1">
    <property type="nucleotide sequence ID" value="NC_013235.1"/>
</dbReference>
<name>C8XJ96_NAKMY</name>
<dbReference type="SUPFAM" id="SSF50156">
    <property type="entry name" value="PDZ domain-like"/>
    <property type="match status" value="1"/>
</dbReference>
<dbReference type="Pfam" id="PF17820">
    <property type="entry name" value="PDZ_6"/>
    <property type="match status" value="1"/>
</dbReference>
<keyword evidence="6" id="KW-0378">Hydrolase</keyword>
<reference evidence="13 14" key="2">
    <citation type="journal article" date="2010" name="Stand. Genomic Sci.">
        <title>Complete genome sequence of Nakamurella multipartita type strain (Y-104).</title>
        <authorList>
            <person name="Tice H."/>
            <person name="Mayilraj S."/>
            <person name="Sims D."/>
            <person name="Lapidus A."/>
            <person name="Nolan M."/>
            <person name="Lucas S."/>
            <person name="Glavina Del Rio T."/>
            <person name="Copeland A."/>
            <person name="Cheng J.F."/>
            <person name="Meincke L."/>
            <person name="Bruce D."/>
            <person name="Goodwin L."/>
            <person name="Pitluck S."/>
            <person name="Ivanova N."/>
            <person name="Mavromatis K."/>
            <person name="Ovchinnikova G."/>
            <person name="Pati A."/>
            <person name="Chen A."/>
            <person name="Palaniappan K."/>
            <person name="Land M."/>
            <person name="Hauser L."/>
            <person name="Chang Y.J."/>
            <person name="Jeffries C.D."/>
            <person name="Detter J.C."/>
            <person name="Brettin T."/>
            <person name="Rohde M."/>
            <person name="Goker M."/>
            <person name="Bristow J."/>
            <person name="Eisen J.A."/>
            <person name="Markowitz V."/>
            <person name="Hugenholtz P."/>
            <person name="Kyrpides N.C."/>
            <person name="Klenk H.P."/>
            <person name="Chen F."/>
        </authorList>
    </citation>
    <scope>NUCLEOTIDE SEQUENCE [LARGE SCALE GENOMIC DNA]</scope>
    <source>
        <strain evidence="14">ATCC 700099 / DSM 44233 / CIP 104796 / JCM 9543 / NBRC 105858 / Y-104</strain>
    </source>
</reference>
<evidence type="ECO:0000256" key="1">
    <source>
        <dbReference type="ARBA" id="ARBA00001947"/>
    </source>
</evidence>
<dbReference type="InterPro" id="IPR004387">
    <property type="entry name" value="Pept_M50_Zn"/>
</dbReference>
<evidence type="ECO:0000256" key="3">
    <source>
        <dbReference type="ARBA" id="ARBA00007931"/>
    </source>
</evidence>
<evidence type="ECO:0000256" key="5">
    <source>
        <dbReference type="ARBA" id="ARBA00022692"/>
    </source>
</evidence>
<evidence type="ECO:0000259" key="12">
    <source>
        <dbReference type="SMART" id="SM00228"/>
    </source>
</evidence>
<dbReference type="Pfam" id="PF02163">
    <property type="entry name" value="Peptidase_M50"/>
    <property type="match status" value="1"/>
</dbReference>
<protein>
    <submittedName>
        <fullName evidence="13">Peptidase M50</fullName>
    </submittedName>
</protein>
<dbReference type="HOGENOM" id="CLU_025778_1_2_11"/>
<dbReference type="eggNOG" id="COG0750">
    <property type="taxonomic scope" value="Bacteria"/>
</dbReference>
<dbReference type="GO" id="GO:0004222">
    <property type="term" value="F:metalloendopeptidase activity"/>
    <property type="evidence" value="ECO:0007669"/>
    <property type="project" value="InterPro"/>
</dbReference>
<feature type="transmembrane region" description="Helical" evidence="11">
    <location>
        <begin position="412"/>
        <end position="433"/>
    </location>
</feature>
<dbReference type="AlphaFoldDB" id="C8XJ96"/>
<dbReference type="InterPro" id="IPR036034">
    <property type="entry name" value="PDZ_sf"/>
</dbReference>
<dbReference type="OrthoDB" id="9782003at2"/>
<keyword evidence="8 11" id="KW-1133">Transmembrane helix</keyword>
<dbReference type="CDD" id="cd06163">
    <property type="entry name" value="S2P-M50_PDZ_RseP-like"/>
    <property type="match status" value="1"/>
</dbReference>
<keyword evidence="5 11" id="KW-0812">Transmembrane</keyword>
<comment type="similarity">
    <text evidence="3">Belongs to the peptidase M50B family.</text>
</comment>
<feature type="transmembrane region" description="Helical" evidence="11">
    <location>
        <begin position="350"/>
        <end position="370"/>
    </location>
</feature>
<dbReference type="InterPro" id="IPR001478">
    <property type="entry name" value="PDZ"/>
</dbReference>
<dbReference type="InParanoid" id="C8XJ96"/>
<organism evidence="13 14">
    <name type="scientific">Nakamurella multipartita (strain ATCC 700099 / DSM 44233 / CIP 104796 / JCM 9543 / NBRC 105858 / Y-104)</name>
    <name type="common">Microsphaera multipartita</name>
    <dbReference type="NCBI Taxonomy" id="479431"/>
    <lineage>
        <taxon>Bacteria</taxon>
        <taxon>Bacillati</taxon>
        <taxon>Actinomycetota</taxon>
        <taxon>Actinomycetes</taxon>
        <taxon>Nakamurellales</taxon>
        <taxon>Nakamurellaceae</taxon>
        <taxon>Nakamurella</taxon>
    </lineage>
</organism>
<dbReference type="Proteomes" id="UP000002218">
    <property type="component" value="Chromosome"/>
</dbReference>
<evidence type="ECO:0000256" key="11">
    <source>
        <dbReference type="SAM" id="Phobius"/>
    </source>
</evidence>
<evidence type="ECO:0000256" key="4">
    <source>
        <dbReference type="ARBA" id="ARBA00022670"/>
    </source>
</evidence>
<accession>C8XJ96</accession>
<dbReference type="PANTHER" id="PTHR42837:SF2">
    <property type="entry name" value="MEMBRANE METALLOPROTEASE ARASP2, CHLOROPLASTIC-RELATED"/>
    <property type="match status" value="1"/>
</dbReference>
<gene>
    <name evidence="13" type="ordered locus">Namu_2184</name>
</gene>
<dbReference type="EMBL" id="CP001737">
    <property type="protein sequence ID" value="ACV78561.1"/>
    <property type="molecule type" value="Genomic_DNA"/>
</dbReference>
<dbReference type="InterPro" id="IPR008915">
    <property type="entry name" value="Peptidase_M50"/>
</dbReference>
<dbReference type="SMART" id="SM00228">
    <property type="entry name" value="PDZ"/>
    <property type="match status" value="1"/>
</dbReference>
<comment type="subcellular location">
    <subcellularLocation>
        <location evidence="2">Membrane</location>
        <topology evidence="2">Multi-pass membrane protein</topology>
    </subcellularLocation>
</comment>
<keyword evidence="4" id="KW-0645">Protease</keyword>
<keyword evidence="7" id="KW-0862">Zinc</keyword>
<dbReference type="PANTHER" id="PTHR42837">
    <property type="entry name" value="REGULATOR OF SIGMA-E PROTEASE RSEP"/>
    <property type="match status" value="1"/>
</dbReference>
<dbReference type="FunCoup" id="C8XJ96">
    <property type="interactions" value="119"/>
</dbReference>
<feature type="transmembrane region" description="Helical" evidence="11">
    <location>
        <begin position="128"/>
        <end position="151"/>
    </location>
</feature>
<dbReference type="InterPro" id="IPR041489">
    <property type="entry name" value="PDZ_6"/>
</dbReference>
<reference evidence="14" key="1">
    <citation type="submission" date="2009-09" db="EMBL/GenBank/DDBJ databases">
        <title>The complete genome of Nakamurella multipartita DSM 44233.</title>
        <authorList>
            <consortium name="US DOE Joint Genome Institute (JGI-PGF)"/>
            <person name="Lucas S."/>
            <person name="Copeland A."/>
            <person name="Lapidus A."/>
            <person name="Glavina del Rio T."/>
            <person name="Dalin E."/>
            <person name="Tice H."/>
            <person name="Bruce D."/>
            <person name="Goodwin L."/>
            <person name="Pitluck S."/>
            <person name="Kyrpides N."/>
            <person name="Mavromatis K."/>
            <person name="Ivanova N."/>
            <person name="Ovchinnikova G."/>
            <person name="Sims D."/>
            <person name="Meincke L."/>
            <person name="Brettin T."/>
            <person name="Detter J.C."/>
            <person name="Han C."/>
            <person name="Larimer F."/>
            <person name="Land M."/>
            <person name="Hauser L."/>
            <person name="Markowitz V."/>
            <person name="Cheng J.-F."/>
            <person name="Hugenholtz P."/>
            <person name="Woyke T."/>
            <person name="Wu D."/>
            <person name="Klenk H.-P."/>
            <person name="Eisen J.A."/>
        </authorList>
    </citation>
    <scope>NUCLEOTIDE SEQUENCE [LARGE SCALE GENOMIC DNA]</scope>
    <source>
        <strain evidence="14">ATCC 700099 / DSM 44233 / CIP 104796 / JCM 9543 / NBRC 105858 / Y-104</strain>
    </source>
</reference>
<comment type="cofactor">
    <cofactor evidence="1">
        <name>Zn(2+)</name>
        <dbReference type="ChEBI" id="CHEBI:29105"/>
    </cofactor>
</comment>
<keyword evidence="10 11" id="KW-0472">Membrane</keyword>
<evidence type="ECO:0000256" key="10">
    <source>
        <dbReference type="ARBA" id="ARBA00023136"/>
    </source>
</evidence>
<evidence type="ECO:0000256" key="7">
    <source>
        <dbReference type="ARBA" id="ARBA00022833"/>
    </source>
</evidence>
<keyword evidence="9" id="KW-0482">Metalloprotease</keyword>
<evidence type="ECO:0000313" key="13">
    <source>
        <dbReference type="EMBL" id="ACV78561.1"/>
    </source>
</evidence>